<accession>A0A4P6ERE5</accession>
<dbReference type="EMBL" id="CP035494">
    <property type="protein sequence ID" value="QAY60478.1"/>
    <property type="molecule type" value="Genomic_DNA"/>
</dbReference>
<evidence type="ECO:0000313" key="3">
    <source>
        <dbReference type="Proteomes" id="UP000293995"/>
    </source>
</evidence>
<keyword evidence="1" id="KW-0812">Transmembrane</keyword>
<feature type="transmembrane region" description="Helical" evidence="1">
    <location>
        <begin position="73"/>
        <end position="92"/>
    </location>
</feature>
<name>A0A4P6ERE5_9MICO</name>
<dbReference type="Proteomes" id="UP000293995">
    <property type="component" value="Chromosome"/>
</dbReference>
<keyword evidence="1" id="KW-1133">Transmembrane helix</keyword>
<proteinExistence type="predicted"/>
<protein>
    <submittedName>
        <fullName evidence="2">Uncharacterized protein</fullName>
    </submittedName>
</protein>
<keyword evidence="1" id="KW-0472">Membrane</keyword>
<reference evidence="2 3" key="1">
    <citation type="submission" date="2019-01" db="EMBL/GenBank/DDBJ databases">
        <title>Genome sequencing of strain DFW100M-13.</title>
        <authorList>
            <person name="Heo J."/>
            <person name="Kim S.-J."/>
            <person name="Kim J.-S."/>
            <person name="Hong S.-B."/>
            <person name="Kwon S.-W."/>
        </authorList>
    </citation>
    <scope>NUCLEOTIDE SEQUENCE [LARGE SCALE GENOMIC DNA]</scope>
    <source>
        <strain evidence="2 3">DFW100M-13</strain>
    </source>
</reference>
<dbReference type="AlphaFoldDB" id="A0A4P6ERE5"/>
<evidence type="ECO:0000313" key="2">
    <source>
        <dbReference type="EMBL" id="QAY60478.1"/>
    </source>
</evidence>
<keyword evidence="3" id="KW-1185">Reference proteome</keyword>
<gene>
    <name evidence="2" type="ORF">ET475_11100</name>
</gene>
<dbReference type="KEGG" id="mprt:ET475_11100"/>
<dbReference type="OrthoDB" id="5123397at2"/>
<sequence length="204" mass="21373">MNATNRVLNRAVLLAAGILLFVIGASAMLAGIRPTGAEPMIAGATRGVADAASRARAWRMALPGGGTVSGAEVVVVAALVVVVALLAVFLATRGRGKTRTVLRQVTGQGRTSVDRGIAATILTEQLSARADVLSATVEVYRVRRAPAIALTVRPRRGADLARLLAAVEDVVHDWDRLAGVRVPVAVHLADRRRVDGLRSAARVR</sequence>
<organism evidence="2 3">
    <name type="scientific">Microbacterium protaetiae</name>
    <dbReference type="NCBI Taxonomy" id="2509458"/>
    <lineage>
        <taxon>Bacteria</taxon>
        <taxon>Bacillati</taxon>
        <taxon>Actinomycetota</taxon>
        <taxon>Actinomycetes</taxon>
        <taxon>Micrococcales</taxon>
        <taxon>Microbacteriaceae</taxon>
        <taxon>Microbacterium</taxon>
    </lineage>
</organism>
<feature type="transmembrane region" description="Helical" evidence="1">
    <location>
        <begin position="12"/>
        <end position="32"/>
    </location>
</feature>
<evidence type="ECO:0000256" key="1">
    <source>
        <dbReference type="SAM" id="Phobius"/>
    </source>
</evidence>
<dbReference type="RefSeq" id="WP_129389957.1">
    <property type="nucleotide sequence ID" value="NZ_CP035494.1"/>
</dbReference>